<evidence type="ECO:0000313" key="2">
    <source>
        <dbReference type="EMBL" id="KAA1070696.1"/>
    </source>
</evidence>
<sequence>MLGVLIRAVQLPKPPAGWNFPIGHCKPPRFSSARPEPRTGRTHLPHEAWSKRTASDSERHGPPLDAVILICFRVSAMAVTCEFWLGPSRTADRTGRRLDWSSDRTIASPGLTSYNPSSVSFPTVGIRHGFDLKHITFRQQLNSRPA</sequence>
<feature type="compositionally biased region" description="Basic and acidic residues" evidence="1">
    <location>
        <begin position="35"/>
        <end position="60"/>
    </location>
</feature>
<reference evidence="2 3" key="1">
    <citation type="submission" date="2019-05" db="EMBL/GenBank/DDBJ databases">
        <title>Emergence of the Ug99 lineage of the wheat stem rust pathogen through somatic hybridization.</title>
        <authorList>
            <person name="Li F."/>
            <person name="Upadhyaya N.M."/>
            <person name="Sperschneider J."/>
            <person name="Matny O."/>
            <person name="Nguyen-Phuc H."/>
            <person name="Mago R."/>
            <person name="Raley C."/>
            <person name="Miller M.E."/>
            <person name="Silverstein K.A.T."/>
            <person name="Henningsen E."/>
            <person name="Hirsch C.D."/>
            <person name="Visser B."/>
            <person name="Pretorius Z.A."/>
            <person name="Steffenson B.J."/>
            <person name="Schwessinger B."/>
            <person name="Dodds P.N."/>
            <person name="Figueroa M."/>
        </authorList>
    </citation>
    <scope>NUCLEOTIDE SEQUENCE [LARGE SCALE GENOMIC DNA]</scope>
    <source>
        <strain evidence="2">21-0</strain>
    </source>
</reference>
<feature type="region of interest" description="Disordered" evidence="1">
    <location>
        <begin position="29"/>
        <end position="60"/>
    </location>
</feature>
<comment type="caution">
    <text evidence="2">The sequence shown here is derived from an EMBL/GenBank/DDBJ whole genome shotgun (WGS) entry which is preliminary data.</text>
</comment>
<name>A0A5B0M2T6_PUCGR</name>
<keyword evidence="3" id="KW-1185">Reference proteome</keyword>
<accession>A0A5B0M2T6</accession>
<gene>
    <name evidence="2" type="ORF">PGT21_021336</name>
</gene>
<proteinExistence type="predicted"/>
<organism evidence="2 3">
    <name type="scientific">Puccinia graminis f. sp. tritici</name>
    <dbReference type="NCBI Taxonomy" id="56615"/>
    <lineage>
        <taxon>Eukaryota</taxon>
        <taxon>Fungi</taxon>
        <taxon>Dikarya</taxon>
        <taxon>Basidiomycota</taxon>
        <taxon>Pucciniomycotina</taxon>
        <taxon>Pucciniomycetes</taxon>
        <taxon>Pucciniales</taxon>
        <taxon>Pucciniaceae</taxon>
        <taxon>Puccinia</taxon>
    </lineage>
</organism>
<protein>
    <submittedName>
        <fullName evidence="2">Uncharacterized protein</fullName>
    </submittedName>
</protein>
<evidence type="ECO:0000256" key="1">
    <source>
        <dbReference type="SAM" id="MobiDB-lite"/>
    </source>
</evidence>
<dbReference type="AlphaFoldDB" id="A0A5B0M2T6"/>
<dbReference type="EMBL" id="VSWC01000171">
    <property type="protein sequence ID" value="KAA1070696.1"/>
    <property type="molecule type" value="Genomic_DNA"/>
</dbReference>
<dbReference type="Proteomes" id="UP000324748">
    <property type="component" value="Unassembled WGS sequence"/>
</dbReference>
<evidence type="ECO:0000313" key="3">
    <source>
        <dbReference type="Proteomes" id="UP000324748"/>
    </source>
</evidence>